<dbReference type="GO" id="GO:0030163">
    <property type="term" value="P:protein catabolic process"/>
    <property type="evidence" value="ECO:0007669"/>
    <property type="project" value="UniProtKB-UniRule"/>
</dbReference>
<comment type="catalytic activity">
    <reaction evidence="4">
        <text>N-terminal L-arginyl-[protein] + L-leucyl-tRNA(Leu) = N-terminal L-leucyl-L-arginyl-[protein] + tRNA(Leu) + H(+)</text>
        <dbReference type="Rhea" id="RHEA:50416"/>
        <dbReference type="Rhea" id="RHEA-COMP:9613"/>
        <dbReference type="Rhea" id="RHEA-COMP:9622"/>
        <dbReference type="Rhea" id="RHEA-COMP:12672"/>
        <dbReference type="Rhea" id="RHEA-COMP:12673"/>
        <dbReference type="ChEBI" id="CHEBI:15378"/>
        <dbReference type="ChEBI" id="CHEBI:64719"/>
        <dbReference type="ChEBI" id="CHEBI:78442"/>
        <dbReference type="ChEBI" id="CHEBI:78494"/>
        <dbReference type="ChEBI" id="CHEBI:133044"/>
        <dbReference type="EC" id="2.3.2.6"/>
    </reaction>
</comment>
<dbReference type="PANTHER" id="PTHR30098">
    <property type="entry name" value="LEUCYL/PHENYLALANYL-TRNA--PROTEIN TRANSFERASE"/>
    <property type="match status" value="1"/>
</dbReference>
<dbReference type="Proteomes" id="UP000321412">
    <property type="component" value="Unassembled WGS sequence"/>
</dbReference>
<comment type="catalytic activity">
    <reaction evidence="4">
        <text>N-terminal L-lysyl-[protein] + L-leucyl-tRNA(Leu) = N-terminal L-leucyl-L-lysyl-[protein] + tRNA(Leu) + H(+)</text>
        <dbReference type="Rhea" id="RHEA:12340"/>
        <dbReference type="Rhea" id="RHEA-COMP:9613"/>
        <dbReference type="Rhea" id="RHEA-COMP:9622"/>
        <dbReference type="Rhea" id="RHEA-COMP:12670"/>
        <dbReference type="Rhea" id="RHEA-COMP:12671"/>
        <dbReference type="ChEBI" id="CHEBI:15378"/>
        <dbReference type="ChEBI" id="CHEBI:65249"/>
        <dbReference type="ChEBI" id="CHEBI:78442"/>
        <dbReference type="ChEBI" id="CHEBI:78494"/>
        <dbReference type="ChEBI" id="CHEBI:133043"/>
        <dbReference type="EC" id="2.3.2.6"/>
    </reaction>
</comment>
<dbReference type="GO" id="GO:0005737">
    <property type="term" value="C:cytoplasm"/>
    <property type="evidence" value="ECO:0007669"/>
    <property type="project" value="UniProtKB-SubCell"/>
</dbReference>
<evidence type="ECO:0000256" key="3">
    <source>
        <dbReference type="ARBA" id="ARBA00023315"/>
    </source>
</evidence>
<keyword evidence="6" id="KW-1185">Reference proteome</keyword>
<dbReference type="AlphaFoldDB" id="A0A5C6X4E2"/>
<keyword evidence="1 4" id="KW-0963">Cytoplasm</keyword>
<comment type="function">
    <text evidence="4">Functions in the N-end rule pathway of protein degradation where it conjugates Leu, Phe and, less efficiently, Met from aminoacyl-tRNAs to the N-termini of proteins containing an N-terminal arginine or lysine.</text>
</comment>
<comment type="caution">
    <text evidence="5">The sequence shown here is derived from an EMBL/GenBank/DDBJ whole genome shotgun (WGS) entry which is preliminary data.</text>
</comment>
<proteinExistence type="inferred from homology"/>
<sequence>MDETRPSAQLLLSAYAQGIFPMAHPEQEGRIYWYAPDPRAILPLDGLRISRRFRQTLRKKPFEIRFNTDFEGVIEACAEPRPGQPQTWISEGIKEVYTELHRLGFAHCVEAWEGDRLVGGLYGVALAGLFAGESMFHRATDASKICLVHLVERLNARGFSLLDVQFQTSHLERLGVIEISREAYEARLVEALKLECSFA</sequence>
<dbReference type="Gene3D" id="3.30.70.3550">
    <property type="entry name" value="Leucyl/phenylalanyl-tRNA-protein transferase, N-terminal domain"/>
    <property type="match status" value="1"/>
</dbReference>
<evidence type="ECO:0000313" key="6">
    <source>
        <dbReference type="Proteomes" id="UP000321412"/>
    </source>
</evidence>
<dbReference type="GO" id="GO:0008914">
    <property type="term" value="F:leucyl-tRNA--protein transferase activity"/>
    <property type="evidence" value="ECO:0007669"/>
    <property type="project" value="UniProtKB-UniRule"/>
</dbReference>
<dbReference type="OrthoDB" id="9790282at2"/>
<dbReference type="Gene3D" id="3.40.630.70">
    <property type="entry name" value="Leucyl/phenylalanyl-tRNA-protein transferase, C-terminal domain"/>
    <property type="match status" value="1"/>
</dbReference>
<dbReference type="InterPro" id="IPR004616">
    <property type="entry name" value="Leu/Phe-tRNA_Trfase"/>
</dbReference>
<dbReference type="NCBIfam" id="TIGR00667">
    <property type="entry name" value="aat"/>
    <property type="match status" value="1"/>
</dbReference>
<evidence type="ECO:0000256" key="2">
    <source>
        <dbReference type="ARBA" id="ARBA00022679"/>
    </source>
</evidence>
<dbReference type="HAMAP" id="MF_00688">
    <property type="entry name" value="Leu_Phe_trans"/>
    <property type="match status" value="1"/>
</dbReference>
<dbReference type="EMBL" id="VOSM01000017">
    <property type="protein sequence ID" value="TXD33956.1"/>
    <property type="molecule type" value="Genomic_DNA"/>
</dbReference>
<dbReference type="SUPFAM" id="SSF55729">
    <property type="entry name" value="Acyl-CoA N-acyltransferases (Nat)"/>
    <property type="match status" value="1"/>
</dbReference>
<keyword evidence="3 4" id="KW-0012">Acyltransferase</keyword>
<evidence type="ECO:0000256" key="1">
    <source>
        <dbReference type="ARBA" id="ARBA00022490"/>
    </source>
</evidence>
<name>A0A5C6X4E2_9DELT</name>
<organism evidence="5 6">
    <name type="scientific">Lujinxingia vulgaris</name>
    <dbReference type="NCBI Taxonomy" id="2600176"/>
    <lineage>
        <taxon>Bacteria</taxon>
        <taxon>Deltaproteobacteria</taxon>
        <taxon>Bradymonadales</taxon>
        <taxon>Lujinxingiaceae</taxon>
        <taxon>Lujinxingia</taxon>
    </lineage>
</organism>
<dbReference type="InterPro" id="IPR042203">
    <property type="entry name" value="Leu/Phe-tRNA_Trfase_C"/>
</dbReference>
<protein>
    <recommendedName>
        <fullName evidence="4">Leucyl/phenylalanyl-tRNA--protein transferase</fullName>
        <ecNumber evidence="4">2.3.2.6</ecNumber>
    </recommendedName>
    <alternativeName>
        <fullName evidence="4">L/F-transferase</fullName>
    </alternativeName>
    <alternativeName>
        <fullName evidence="4">Leucyltransferase</fullName>
    </alternativeName>
    <alternativeName>
        <fullName evidence="4">Phenyalanyltransferase</fullName>
    </alternativeName>
</protein>
<evidence type="ECO:0000256" key="4">
    <source>
        <dbReference type="HAMAP-Rule" id="MF_00688"/>
    </source>
</evidence>
<dbReference type="FunFam" id="3.40.630.70:FF:000001">
    <property type="entry name" value="Leucyl/phenylalanyl-tRNA--protein transferase"/>
    <property type="match status" value="1"/>
</dbReference>
<comment type="subcellular location">
    <subcellularLocation>
        <location evidence="4">Cytoplasm</location>
    </subcellularLocation>
</comment>
<dbReference type="EC" id="2.3.2.6" evidence="4"/>
<dbReference type="PANTHER" id="PTHR30098:SF2">
    <property type="entry name" value="LEUCYL_PHENYLALANYL-TRNA--PROTEIN TRANSFERASE"/>
    <property type="match status" value="1"/>
</dbReference>
<comment type="catalytic activity">
    <reaction evidence="4">
        <text>L-phenylalanyl-tRNA(Phe) + an N-terminal L-alpha-aminoacyl-[protein] = an N-terminal L-phenylalanyl-L-alpha-aminoacyl-[protein] + tRNA(Phe)</text>
        <dbReference type="Rhea" id="RHEA:43632"/>
        <dbReference type="Rhea" id="RHEA-COMP:9668"/>
        <dbReference type="Rhea" id="RHEA-COMP:9699"/>
        <dbReference type="Rhea" id="RHEA-COMP:10636"/>
        <dbReference type="Rhea" id="RHEA-COMP:10637"/>
        <dbReference type="ChEBI" id="CHEBI:78442"/>
        <dbReference type="ChEBI" id="CHEBI:78531"/>
        <dbReference type="ChEBI" id="CHEBI:78597"/>
        <dbReference type="ChEBI" id="CHEBI:83561"/>
        <dbReference type="EC" id="2.3.2.6"/>
    </reaction>
</comment>
<dbReference type="Pfam" id="PF03588">
    <property type="entry name" value="Leu_Phe_trans"/>
    <property type="match status" value="1"/>
</dbReference>
<dbReference type="InterPro" id="IPR016181">
    <property type="entry name" value="Acyl_CoA_acyltransferase"/>
</dbReference>
<dbReference type="RefSeq" id="WP_146983289.1">
    <property type="nucleotide sequence ID" value="NZ_VOSM01000017.1"/>
</dbReference>
<keyword evidence="2 4" id="KW-0808">Transferase</keyword>
<evidence type="ECO:0000313" key="5">
    <source>
        <dbReference type="EMBL" id="TXD33956.1"/>
    </source>
</evidence>
<comment type="similarity">
    <text evidence="4">Belongs to the L/F-transferase family.</text>
</comment>
<accession>A0A5C6X4E2</accession>
<gene>
    <name evidence="4" type="primary">aat</name>
    <name evidence="5" type="ORF">FRC98_19875</name>
</gene>
<reference evidence="5 6" key="1">
    <citation type="submission" date="2019-08" db="EMBL/GenBank/DDBJ databases">
        <title>Bradymonadales sp. TMQ4.</title>
        <authorList>
            <person name="Liang Q."/>
        </authorList>
    </citation>
    <scope>NUCLEOTIDE SEQUENCE [LARGE SCALE GENOMIC DNA]</scope>
    <source>
        <strain evidence="5 6">TMQ4</strain>
    </source>
</reference>
<dbReference type="InterPro" id="IPR042221">
    <property type="entry name" value="Leu/Phe-tRNA_Trfase_N"/>
</dbReference>